<reference evidence="2 3" key="1">
    <citation type="submission" date="2023-04" db="EMBL/GenBank/DDBJ databases">
        <title>Spirochaete genome identified in red abalone sample constitutes a novel genus.</title>
        <authorList>
            <person name="Sharma S.P."/>
            <person name="Purcell C.M."/>
            <person name="Hyde J.R."/>
            <person name="Severin A.J."/>
        </authorList>
    </citation>
    <scope>NUCLEOTIDE SEQUENCE [LARGE SCALE GENOMIC DNA]</scope>
    <source>
        <strain evidence="2 3">SP-2023</strain>
    </source>
</reference>
<dbReference type="Proteomes" id="UP001228690">
    <property type="component" value="Chromosome"/>
</dbReference>
<evidence type="ECO:0000313" key="3">
    <source>
        <dbReference type="Proteomes" id="UP001228690"/>
    </source>
</evidence>
<dbReference type="RefSeq" id="WP_326926940.1">
    <property type="nucleotide sequence ID" value="NZ_CP123443.1"/>
</dbReference>
<accession>A0ABY8MIW5</accession>
<proteinExistence type="predicted"/>
<protein>
    <recommendedName>
        <fullName evidence="1">DUF6597 domain-containing protein</fullName>
    </recommendedName>
</protein>
<gene>
    <name evidence="2" type="ORF">P0082_09730</name>
</gene>
<evidence type="ECO:0000313" key="2">
    <source>
        <dbReference type="EMBL" id="WGK68754.1"/>
    </source>
</evidence>
<sequence length="147" mass="16949">MKNWKLCPKIERVLNYVECYWFLEREPHDHSHIHPKLNPDPSAYLIIASDNYLHQYDHQATSQVVQGSHWIFPHLKTYTMDHLSPFKIIGIKFRVGALYSLNLYDLSSGLDNVEPIDIQSTTWLGASQYRATNNERSGLAASTKYAG</sequence>
<name>A0ABY8MIW5_9SPIO</name>
<dbReference type="Pfam" id="PF20240">
    <property type="entry name" value="DUF6597"/>
    <property type="match status" value="1"/>
</dbReference>
<dbReference type="EMBL" id="CP123443">
    <property type="protein sequence ID" value="WGK68754.1"/>
    <property type="molecule type" value="Genomic_DNA"/>
</dbReference>
<evidence type="ECO:0000259" key="1">
    <source>
        <dbReference type="Pfam" id="PF20240"/>
    </source>
</evidence>
<feature type="domain" description="DUF6597" evidence="1">
    <location>
        <begin position="15"/>
        <end position="102"/>
    </location>
</feature>
<dbReference type="InterPro" id="IPR046532">
    <property type="entry name" value="DUF6597"/>
</dbReference>
<organism evidence="2 3">
    <name type="scientific">Candidatus Haliotispira prima</name>
    <dbReference type="NCBI Taxonomy" id="3034016"/>
    <lineage>
        <taxon>Bacteria</taxon>
        <taxon>Pseudomonadati</taxon>
        <taxon>Spirochaetota</taxon>
        <taxon>Spirochaetia</taxon>
        <taxon>Spirochaetales</taxon>
        <taxon>Spirochaetaceae</taxon>
        <taxon>Candidatus Haliotispira</taxon>
    </lineage>
</organism>
<keyword evidence="3" id="KW-1185">Reference proteome</keyword>